<comment type="catalytic activity">
    <reaction evidence="5">
        <text>a fatty acyl-CoA + H2O = a fatty acid + CoA + H(+)</text>
        <dbReference type="Rhea" id="RHEA:16781"/>
        <dbReference type="ChEBI" id="CHEBI:15377"/>
        <dbReference type="ChEBI" id="CHEBI:15378"/>
        <dbReference type="ChEBI" id="CHEBI:28868"/>
        <dbReference type="ChEBI" id="CHEBI:57287"/>
        <dbReference type="ChEBI" id="CHEBI:77636"/>
        <dbReference type="EC" id="3.1.2.20"/>
    </reaction>
    <physiologicalReaction direction="left-to-right" evidence="5">
        <dbReference type="Rhea" id="RHEA:16782"/>
    </physiologicalReaction>
</comment>
<sequence length="297" mass="32532">MTGTSAWTDRPAPGPAHAALLELTGEILDLEHLEVDLFRGRSPRHATLRVFGGQVAGQALVAAGRTVVGNRPVHSLHGYFVRPGRPASPIVYRVGRIRDGRSFTTRRVDALQNGETIFTMSASFHVDEPGLTHQDTMPAAPPPESLPTSREAFLRAGRDIPVNMLPFDLRRAGAWQAGPEPERSTQVWLRAADVVGDDPLLHACLLTYASDLTLLSGVTSAHRLEPFGEHDSQVAMASLDHAVWFHRPFRVDDWLLFDQDSPTAGGGRGLARGRFFDRDGRHVASAVQEGLVRVRPR</sequence>
<dbReference type="OrthoDB" id="9781019at2"/>
<dbReference type="InterPro" id="IPR029069">
    <property type="entry name" value="HotDog_dom_sf"/>
</dbReference>
<dbReference type="GO" id="GO:0009062">
    <property type="term" value="P:fatty acid catabolic process"/>
    <property type="evidence" value="ECO:0007669"/>
    <property type="project" value="TreeGrafter"/>
</dbReference>
<dbReference type="Gene3D" id="2.40.160.210">
    <property type="entry name" value="Acyl-CoA thioesterase, double hotdog domain"/>
    <property type="match status" value="1"/>
</dbReference>
<evidence type="ECO:0000256" key="3">
    <source>
        <dbReference type="ARBA" id="ARBA00022801"/>
    </source>
</evidence>
<dbReference type="KEGG" id="amd:AMED_3844"/>
<evidence type="ECO:0000313" key="11">
    <source>
        <dbReference type="Proteomes" id="UP000000328"/>
    </source>
</evidence>
<dbReference type="InterPro" id="IPR049449">
    <property type="entry name" value="TesB_ACOT8-like_N"/>
</dbReference>
<evidence type="ECO:0000313" key="10">
    <source>
        <dbReference type="EMBL" id="ADJ45623.1"/>
    </source>
</evidence>
<keyword evidence="3" id="KW-0378">Hydrolase</keyword>
<dbReference type="InterPro" id="IPR042171">
    <property type="entry name" value="Acyl-CoA_hotdog"/>
</dbReference>
<dbReference type="SUPFAM" id="SSF54637">
    <property type="entry name" value="Thioesterase/thiol ester dehydrase-isomerase"/>
    <property type="match status" value="2"/>
</dbReference>
<dbReference type="Pfam" id="PF02551">
    <property type="entry name" value="Acyl_CoA_thio"/>
    <property type="match status" value="1"/>
</dbReference>
<feature type="domain" description="Acyl-CoA thioesterase-like N-terminal HotDog" evidence="9">
    <location>
        <begin position="47"/>
        <end position="125"/>
    </location>
</feature>
<evidence type="ECO:0000259" key="9">
    <source>
        <dbReference type="Pfam" id="PF13622"/>
    </source>
</evidence>
<accession>A0A0H3D684</accession>
<gene>
    <name evidence="10" type="primary">tesB</name>
    <name evidence="10" type="ordered locus">AMED_3844</name>
</gene>
<proteinExistence type="inferred from homology"/>
<evidence type="ECO:0000256" key="2">
    <source>
        <dbReference type="ARBA" id="ARBA00011881"/>
    </source>
</evidence>
<comment type="similarity">
    <text evidence="1">Belongs to the C/M/P thioester hydrolase family.</text>
</comment>
<feature type="domain" description="Acyl-CoA thioesterase 2 C-terminal" evidence="8">
    <location>
        <begin position="182"/>
        <end position="291"/>
    </location>
</feature>
<reference evidence="10 11" key="1">
    <citation type="journal article" date="2010" name="Cell Res.">
        <title>Complete genome sequence of the rifamycin SV-producing Amycolatopsis mediterranei U32 revealed its genetic characteristics in phylogeny and metabolism.</title>
        <authorList>
            <person name="Zhao W."/>
            <person name="Zhong Y."/>
            <person name="Yuan H."/>
            <person name="Wang J."/>
            <person name="Zheng H."/>
            <person name="Wang Y."/>
            <person name="Cen X."/>
            <person name="Xu F."/>
            <person name="Bai J."/>
            <person name="Han X."/>
            <person name="Lu G."/>
            <person name="Zhu Y."/>
            <person name="Shao Z."/>
            <person name="Yan H."/>
            <person name="Li C."/>
            <person name="Peng N."/>
            <person name="Zhang Z."/>
            <person name="Zhang Y."/>
            <person name="Lin W."/>
            <person name="Fan Y."/>
            <person name="Qin Z."/>
            <person name="Hu Y."/>
            <person name="Zhu B."/>
            <person name="Wang S."/>
            <person name="Ding X."/>
            <person name="Zhao G.P."/>
        </authorList>
    </citation>
    <scope>NUCLEOTIDE SEQUENCE [LARGE SCALE GENOMIC DNA]</scope>
    <source>
        <strain evidence="11">U-32</strain>
    </source>
</reference>
<dbReference type="InterPro" id="IPR025652">
    <property type="entry name" value="TesB_C"/>
</dbReference>
<dbReference type="PANTHER" id="PTHR11066:SF34">
    <property type="entry name" value="ACYL-COENZYME A THIOESTERASE 8"/>
    <property type="match status" value="1"/>
</dbReference>
<comment type="subunit">
    <text evidence="2">Homotetramer.</text>
</comment>
<dbReference type="PATRIC" id="fig|749927.5.peg.3974"/>
<dbReference type="GO" id="GO:0047617">
    <property type="term" value="F:fatty acyl-CoA hydrolase activity"/>
    <property type="evidence" value="ECO:0007669"/>
    <property type="project" value="UniProtKB-EC"/>
</dbReference>
<organism evidence="10 11">
    <name type="scientific">Amycolatopsis mediterranei (strain U-32)</name>
    <dbReference type="NCBI Taxonomy" id="749927"/>
    <lineage>
        <taxon>Bacteria</taxon>
        <taxon>Bacillati</taxon>
        <taxon>Actinomycetota</taxon>
        <taxon>Actinomycetes</taxon>
        <taxon>Pseudonocardiales</taxon>
        <taxon>Pseudonocardiaceae</taxon>
        <taxon>Amycolatopsis</taxon>
    </lineage>
</organism>
<name>A0A0H3D684_AMYMU</name>
<dbReference type="eggNOG" id="COG1946">
    <property type="taxonomic scope" value="Bacteria"/>
</dbReference>
<dbReference type="CDD" id="cd03444">
    <property type="entry name" value="Thioesterase_II_repeat1"/>
    <property type="match status" value="1"/>
</dbReference>
<dbReference type="HOGENOM" id="CLU_032690_0_0_11"/>
<protein>
    <recommendedName>
        <fullName evidence="6">Acyl-CoA thioesterase 2</fullName>
    </recommendedName>
    <alternativeName>
        <fullName evidence="7">Thioesterase II</fullName>
    </alternativeName>
</protein>
<evidence type="ECO:0000256" key="1">
    <source>
        <dbReference type="ARBA" id="ARBA00006538"/>
    </source>
</evidence>
<dbReference type="CDD" id="cd03445">
    <property type="entry name" value="Thioesterase_II_repeat2"/>
    <property type="match status" value="1"/>
</dbReference>
<evidence type="ECO:0000256" key="6">
    <source>
        <dbReference type="ARBA" id="ARBA00071120"/>
    </source>
</evidence>
<dbReference type="FunFam" id="2.40.160.210:FF:000001">
    <property type="entry name" value="Acyl-CoA thioesterase II"/>
    <property type="match status" value="1"/>
</dbReference>
<dbReference type="GO" id="GO:0006637">
    <property type="term" value="P:acyl-CoA metabolic process"/>
    <property type="evidence" value="ECO:0007669"/>
    <property type="project" value="InterPro"/>
</dbReference>
<dbReference type="AlphaFoldDB" id="A0A0H3D684"/>
<evidence type="ECO:0000256" key="7">
    <source>
        <dbReference type="ARBA" id="ARBA00079653"/>
    </source>
</evidence>
<dbReference type="GeneID" id="92871585"/>
<evidence type="ECO:0000256" key="5">
    <source>
        <dbReference type="ARBA" id="ARBA00050943"/>
    </source>
</evidence>
<dbReference type="Pfam" id="PF13622">
    <property type="entry name" value="4HBT_3"/>
    <property type="match status" value="1"/>
</dbReference>
<evidence type="ECO:0000259" key="8">
    <source>
        <dbReference type="Pfam" id="PF02551"/>
    </source>
</evidence>
<dbReference type="EMBL" id="CP002000">
    <property type="protein sequence ID" value="ADJ45623.1"/>
    <property type="molecule type" value="Genomic_DNA"/>
</dbReference>
<dbReference type="PANTHER" id="PTHR11066">
    <property type="entry name" value="ACYL-COA THIOESTERASE"/>
    <property type="match status" value="1"/>
</dbReference>
<evidence type="ECO:0000256" key="4">
    <source>
        <dbReference type="ARBA" id="ARBA00023098"/>
    </source>
</evidence>
<dbReference type="InterPro" id="IPR003703">
    <property type="entry name" value="Acyl_CoA_thio"/>
</dbReference>
<keyword evidence="4" id="KW-0443">Lipid metabolism</keyword>
<dbReference type="RefSeq" id="WP_013225695.1">
    <property type="nucleotide sequence ID" value="NC_014318.1"/>
</dbReference>
<dbReference type="Proteomes" id="UP000000328">
    <property type="component" value="Chromosome"/>
</dbReference>